<name>A0A151SYJ2_CAJCA</name>
<evidence type="ECO:0000313" key="3">
    <source>
        <dbReference type="Proteomes" id="UP000075243"/>
    </source>
</evidence>
<organism evidence="2 3">
    <name type="scientific">Cajanus cajan</name>
    <name type="common">Pigeon pea</name>
    <name type="synonym">Cajanus indicus</name>
    <dbReference type="NCBI Taxonomy" id="3821"/>
    <lineage>
        <taxon>Eukaryota</taxon>
        <taxon>Viridiplantae</taxon>
        <taxon>Streptophyta</taxon>
        <taxon>Embryophyta</taxon>
        <taxon>Tracheophyta</taxon>
        <taxon>Spermatophyta</taxon>
        <taxon>Magnoliopsida</taxon>
        <taxon>eudicotyledons</taxon>
        <taxon>Gunneridae</taxon>
        <taxon>Pentapetalae</taxon>
        <taxon>rosids</taxon>
        <taxon>fabids</taxon>
        <taxon>Fabales</taxon>
        <taxon>Fabaceae</taxon>
        <taxon>Papilionoideae</taxon>
        <taxon>50 kb inversion clade</taxon>
        <taxon>NPAAA clade</taxon>
        <taxon>indigoferoid/millettioid clade</taxon>
        <taxon>Phaseoleae</taxon>
        <taxon>Cajanus</taxon>
    </lineage>
</organism>
<protein>
    <submittedName>
        <fullName evidence="2">Uncharacterized protein</fullName>
    </submittedName>
</protein>
<keyword evidence="3" id="KW-1185">Reference proteome</keyword>
<accession>A0A151SYJ2</accession>
<dbReference type="EMBL" id="CM003612">
    <property type="protein sequence ID" value="KYP59838.1"/>
    <property type="molecule type" value="Genomic_DNA"/>
</dbReference>
<feature type="non-terminal residue" evidence="2">
    <location>
        <position position="1"/>
    </location>
</feature>
<evidence type="ECO:0000313" key="2">
    <source>
        <dbReference type="EMBL" id="KYP59838.1"/>
    </source>
</evidence>
<gene>
    <name evidence="2" type="ORF">KK1_015279</name>
</gene>
<sequence length="57" mass="6339">SPYLANLWASKPGTPGGPYGSNRAPGGTPLFTYELKISHSHRHKIHRTQTKMAPLRR</sequence>
<dbReference type="Gramene" id="C.cajan_14845.t">
    <property type="protein sequence ID" value="C.cajan_14845.t.cds1"/>
    <property type="gene ID" value="C.cajan_14845"/>
</dbReference>
<reference evidence="2 3" key="1">
    <citation type="journal article" date="2012" name="Nat. Biotechnol.">
        <title>Draft genome sequence of pigeonpea (Cajanus cajan), an orphan legume crop of resource-poor farmers.</title>
        <authorList>
            <person name="Varshney R.K."/>
            <person name="Chen W."/>
            <person name="Li Y."/>
            <person name="Bharti A.K."/>
            <person name="Saxena R.K."/>
            <person name="Schlueter J.A."/>
            <person name="Donoghue M.T."/>
            <person name="Azam S."/>
            <person name="Fan G."/>
            <person name="Whaley A.M."/>
            <person name="Farmer A.D."/>
            <person name="Sheridan J."/>
            <person name="Iwata A."/>
            <person name="Tuteja R."/>
            <person name="Penmetsa R.V."/>
            <person name="Wu W."/>
            <person name="Upadhyaya H.D."/>
            <person name="Yang S.P."/>
            <person name="Shah T."/>
            <person name="Saxena K.B."/>
            <person name="Michael T."/>
            <person name="McCombie W.R."/>
            <person name="Yang B."/>
            <person name="Zhang G."/>
            <person name="Yang H."/>
            <person name="Wang J."/>
            <person name="Spillane C."/>
            <person name="Cook D.R."/>
            <person name="May G.D."/>
            <person name="Xu X."/>
            <person name="Jackson S.A."/>
        </authorList>
    </citation>
    <scope>NUCLEOTIDE SEQUENCE [LARGE SCALE GENOMIC DNA]</scope>
    <source>
        <strain evidence="3">cv. Asha</strain>
    </source>
</reference>
<proteinExistence type="predicted"/>
<dbReference type="Proteomes" id="UP000075243">
    <property type="component" value="Chromosome 10"/>
</dbReference>
<evidence type="ECO:0000256" key="1">
    <source>
        <dbReference type="SAM" id="MobiDB-lite"/>
    </source>
</evidence>
<dbReference type="AlphaFoldDB" id="A0A151SYJ2"/>
<feature type="region of interest" description="Disordered" evidence="1">
    <location>
        <begin position="1"/>
        <end position="25"/>
    </location>
</feature>